<sequence length="66" mass="7725">MPQTFRFLAKKTIGTYHYIVFVEIIYIICGKEEGEREGTSFKGFRSSTVSFIFLEVHYCFDCLDLV</sequence>
<evidence type="ECO:0000313" key="2">
    <source>
        <dbReference type="Proteomes" id="UP000322667"/>
    </source>
</evidence>
<keyword evidence="2" id="KW-1185">Reference proteome</keyword>
<protein>
    <submittedName>
        <fullName evidence="1">Uncharacterized protein</fullName>
    </submittedName>
</protein>
<dbReference type="Proteomes" id="UP000322667">
    <property type="component" value="Chromosome D11"/>
</dbReference>
<proteinExistence type="predicted"/>
<reference evidence="1 2" key="1">
    <citation type="submission" date="2019-07" db="EMBL/GenBank/DDBJ databases">
        <title>WGS assembly of Gossypium tomentosum.</title>
        <authorList>
            <person name="Chen Z.J."/>
            <person name="Sreedasyam A."/>
            <person name="Ando A."/>
            <person name="Song Q."/>
            <person name="De L."/>
            <person name="Hulse-Kemp A."/>
            <person name="Ding M."/>
            <person name="Ye W."/>
            <person name="Kirkbride R."/>
            <person name="Jenkins J."/>
            <person name="Plott C."/>
            <person name="Lovell J."/>
            <person name="Lin Y.-M."/>
            <person name="Vaughn R."/>
            <person name="Liu B."/>
            <person name="Li W."/>
            <person name="Simpson S."/>
            <person name="Scheffler B."/>
            <person name="Saski C."/>
            <person name="Grover C."/>
            <person name="Hu G."/>
            <person name="Conover J."/>
            <person name="Carlson J."/>
            <person name="Shu S."/>
            <person name="Boston L."/>
            <person name="Williams M."/>
            <person name="Peterson D."/>
            <person name="Mcgee K."/>
            <person name="Jones D."/>
            <person name="Wendel J."/>
            <person name="Stelly D."/>
            <person name="Grimwood J."/>
            <person name="Schmutz J."/>
        </authorList>
    </citation>
    <scope>NUCLEOTIDE SEQUENCE [LARGE SCALE GENOMIC DNA]</scope>
    <source>
        <strain evidence="1">7179.01</strain>
    </source>
</reference>
<gene>
    <name evidence="1" type="ORF">ES332_D11G318200v1</name>
</gene>
<dbReference type="EMBL" id="CM017633">
    <property type="protein sequence ID" value="TYH46193.1"/>
    <property type="molecule type" value="Genomic_DNA"/>
</dbReference>
<dbReference type="AlphaFoldDB" id="A0A5D2IWF8"/>
<accession>A0A5D2IWF8</accession>
<evidence type="ECO:0000313" key="1">
    <source>
        <dbReference type="EMBL" id="TYH46193.1"/>
    </source>
</evidence>
<organism evidence="1 2">
    <name type="scientific">Gossypium tomentosum</name>
    <name type="common">Hawaiian cotton</name>
    <name type="synonym">Gossypium sandvicense</name>
    <dbReference type="NCBI Taxonomy" id="34277"/>
    <lineage>
        <taxon>Eukaryota</taxon>
        <taxon>Viridiplantae</taxon>
        <taxon>Streptophyta</taxon>
        <taxon>Embryophyta</taxon>
        <taxon>Tracheophyta</taxon>
        <taxon>Spermatophyta</taxon>
        <taxon>Magnoliopsida</taxon>
        <taxon>eudicotyledons</taxon>
        <taxon>Gunneridae</taxon>
        <taxon>Pentapetalae</taxon>
        <taxon>rosids</taxon>
        <taxon>malvids</taxon>
        <taxon>Malvales</taxon>
        <taxon>Malvaceae</taxon>
        <taxon>Malvoideae</taxon>
        <taxon>Gossypium</taxon>
    </lineage>
</organism>
<name>A0A5D2IWF8_GOSTO</name>